<dbReference type="AlphaFoldDB" id="A0A6A6TDA8"/>
<sequence>MEYFRYFMEYVTHGPAQGIPPSAKAVSFLSSTGEEIEVGAHLVFKCETPRCPVCGTEVRGGEYHPDALCPVHKAEGSAEFEFLKKACLQTSEVLQQYLRRTKTQYRTVGDLQLPQGQQERIERCLLTTQACELSQQLLPPVIREKFLAPADSPVRNVWEILYSTYRQDDKAFWYHAVFQVEMHEGPSYVFDPTGMQYGPEVPILQNWDDYVRRRCSKTRLDYKRPLGTRARVGYRYEE</sequence>
<reference evidence="1" key="1">
    <citation type="journal article" date="2020" name="Stud. Mycol.">
        <title>101 Dothideomycetes genomes: a test case for predicting lifestyles and emergence of pathogens.</title>
        <authorList>
            <person name="Haridas S."/>
            <person name="Albert R."/>
            <person name="Binder M."/>
            <person name="Bloem J."/>
            <person name="Labutti K."/>
            <person name="Salamov A."/>
            <person name="Andreopoulos B."/>
            <person name="Baker S."/>
            <person name="Barry K."/>
            <person name="Bills G."/>
            <person name="Bluhm B."/>
            <person name="Cannon C."/>
            <person name="Castanera R."/>
            <person name="Culley D."/>
            <person name="Daum C."/>
            <person name="Ezra D."/>
            <person name="Gonzalez J."/>
            <person name="Henrissat B."/>
            <person name="Kuo A."/>
            <person name="Liang C."/>
            <person name="Lipzen A."/>
            <person name="Lutzoni F."/>
            <person name="Magnuson J."/>
            <person name="Mondo S."/>
            <person name="Nolan M."/>
            <person name="Ohm R."/>
            <person name="Pangilinan J."/>
            <person name="Park H.-J."/>
            <person name="Ramirez L."/>
            <person name="Alfaro M."/>
            <person name="Sun H."/>
            <person name="Tritt A."/>
            <person name="Yoshinaga Y."/>
            <person name="Zwiers L.-H."/>
            <person name="Turgeon B."/>
            <person name="Goodwin S."/>
            <person name="Spatafora J."/>
            <person name="Crous P."/>
            <person name="Grigoriev I."/>
        </authorList>
    </citation>
    <scope>NUCLEOTIDE SEQUENCE</scope>
    <source>
        <strain evidence="1">CBS 122681</strain>
    </source>
</reference>
<gene>
    <name evidence="1" type="ORF">K491DRAFT_777550</name>
</gene>
<accession>A0A6A6TDA8</accession>
<evidence type="ECO:0000313" key="2">
    <source>
        <dbReference type="Proteomes" id="UP000799324"/>
    </source>
</evidence>
<dbReference type="Proteomes" id="UP000799324">
    <property type="component" value="Unassembled WGS sequence"/>
</dbReference>
<evidence type="ECO:0000313" key="1">
    <source>
        <dbReference type="EMBL" id="KAF2656978.1"/>
    </source>
</evidence>
<keyword evidence="2" id="KW-1185">Reference proteome</keyword>
<organism evidence="1 2">
    <name type="scientific">Lophiostoma macrostomum CBS 122681</name>
    <dbReference type="NCBI Taxonomy" id="1314788"/>
    <lineage>
        <taxon>Eukaryota</taxon>
        <taxon>Fungi</taxon>
        <taxon>Dikarya</taxon>
        <taxon>Ascomycota</taxon>
        <taxon>Pezizomycotina</taxon>
        <taxon>Dothideomycetes</taxon>
        <taxon>Pleosporomycetidae</taxon>
        <taxon>Pleosporales</taxon>
        <taxon>Lophiostomataceae</taxon>
        <taxon>Lophiostoma</taxon>
    </lineage>
</organism>
<dbReference type="EMBL" id="MU004330">
    <property type="protein sequence ID" value="KAF2656978.1"/>
    <property type="molecule type" value="Genomic_DNA"/>
</dbReference>
<proteinExistence type="predicted"/>
<dbReference type="OrthoDB" id="3791448at2759"/>
<protein>
    <submittedName>
        <fullName evidence="1">Uncharacterized protein</fullName>
    </submittedName>
</protein>
<name>A0A6A6TDA8_9PLEO</name>